<feature type="transmembrane region" description="Helical" evidence="7">
    <location>
        <begin position="20"/>
        <end position="40"/>
    </location>
</feature>
<gene>
    <name evidence="8" type="ORF">GCM10010502_46920</name>
    <name evidence="9" type="ORF">HS99_0000375</name>
</gene>
<reference evidence="9 10" key="2">
    <citation type="submission" date="2014-07" db="EMBL/GenBank/DDBJ databases">
        <authorList>
            <person name="Zhang J.E."/>
            <person name="Yang H."/>
            <person name="Guo J."/>
            <person name="Deng Z."/>
            <person name="Luo H."/>
            <person name="Luo M."/>
            <person name="Zhao B."/>
        </authorList>
    </citation>
    <scope>NUCLEOTIDE SEQUENCE [LARGE SCALE GENOMIC DNA]</scope>
    <source>
        <strain evidence="9">ATCC 10762</strain>
        <strain evidence="10">ATCC 10762 / DSM 40127 / CCM 3239 / JCM 4008 / LMG 5968 / NBRC 12843 / NCIMB 8234 / A-377</strain>
    </source>
</reference>
<dbReference type="Gene3D" id="1.20.1250.20">
    <property type="entry name" value="MFS general substrate transporter like domains"/>
    <property type="match status" value="1"/>
</dbReference>
<organism evidence="9 10">
    <name type="scientific">Kitasatospora aureofaciens</name>
    <name type="common">Streptomyces aureofaciens</name>
    <dbReference type="NCBI Taxonomy" id="1894"/>
    <lineage>
        <taxon>Bacteria</taxon>
        <taxon>Bacillati</taxon>
        <taxon>Actinomycetota</taxon>
        <taxon>Actinomycetes</taxon>
        <taxon>Kitasatosporales</taxon>
        <taxon>Streptomycetaceae</taxon>
        <taxon>Kitasatospora</taxon>
    </lineage>
</organism>
<evidence type="ECO:0000256" key="4">
    <source>
        <dbReference type="ARBA" id="ARBA00022692"/>
    </source>
</evidence>
<dbReference type="GeneID" id="97490618"/>
<evidence type="ECO:0000313" key="9">
    <source>
        <dbReference type="EMBL" id="OEV39221.1"/>
    </source>
</evidence>
<protein>
    <recommendedName>
        <fullName evidence="12">MFS transporter</fullName>
    </recommendedName>
</protein>
<keyword evidence="2" id="KW-0813">Transport</keyword>
<keyword evidence="5 7" id="KW-1133">Transmembrane helix</keyword>
<reference evidence="8" key="5">
    <citation type="submission" date="2020-09" db="EMBL/GenBank/DDBJ databases">
        <authorList>
            <person name="Sun Q."/>
            <person name="Ohkuma M."/>
        </authorList>
    </citation>
    <scope>NUCLEOTIDE SEQUENCE</scope>
    <source>
        <strain evidence="8">JCM 4434</strain>
    </source>
</reference>
<evidence type="ECO:0000256" key="6">
    <source>
        <dbReference type="ARBA" id="ARBA00023136"/>
    </source>
</evidence>
<proteinExistence type="predicted"/>
<dbReference type="PANTHER" id="PTHR23513">
    <property type="entry name" value="INTEGRAL MEMBRANE EFFLUX PROTEIN-RELATED"/>
    <property type="match status" value="1"/>
</dbReference>
<comment type="caution">
    <text evidence="9">The sequence shown here is derived from an EMBL/GenBank/DDBJ whole genome shotgun (WGS) entry which is preliminary data.</text>
</comment>
<evidence type="ECO:0000256" key="3">
    <source>
        <dbReference type="ARBA" id="ARBA00022475"/>
    </source>
</evidence>
<dbReference type="SUPFAM" id="SSF103473">
    <property type="entry name" value="MFS general substrate transporter"/>
    <property type="match status" value="1"/>
</dbReference>
<dbReference type="EMBL" id="JPRF03000001">
    <property type="protein sequence ID" value="OEV39221.1"/>
    <property type="molecule type" value="Genomic_DNA"/>
</dbReference>
<reference evidence="9" key="4">
    <citation type="submission" date="2016-08" db="EMBL/GenBank/DDBJ databases">
        <title>Sequencing, Assembly and Comparative Genomics of S. aureofaciens ATCC 10762.</title>
        <authorList>
            <person name="Gradnigo J.S."/>
            <person name="Johnson N."/>
            <person name="Somerville G.A."/>
        </authorList>
    </citation>
    <scope>NUCLEOTIDE SEQUENCE [LARGE SCALE GENOMIC DNA]</scope>
    <source>
        <strain evidence="9">ATCC 10762</strain>
    </source>
</reference>
<evidence type="ECO:0000313" key="8">
    <source>
        <dbReference type="EMBL" id="GGU88654.1"/>
    </source>
</evidence>
<evidence type="ECO:0000256" key="7">
    <source>
        <dbReference type="SAM" id="Phobius"/>
    </source>
</evidence>
<keyword evidence="3" id="KW-1003">Cell membrane</keyword>
<keyword evidence="10" id="KW-1185">Reference proteome</keyword>
<dbReference type="Proteomes" id="UP000610124">
    <property type="component" value="Unassembled WGS sequence"/>
</dbReference>
<dbReference type="EMBL" id="BMUB01000011">
    <property type="protein sequence ID" value="GGU88654.1"/>
    <property type="molecule type" value="Genomic_DNA"/>
</dbReference>
<evidence type="ECO:0008006" key="12">
    <source>
        <dbReference type="Google" id="ProtNLM"/>
    </source>
</evidence>
<dbReference type="Proteomes" id="UP000037395">
    <property type="component" value="Unassembled WGS sequence"/>
</dbReference>
<reference evidence="8 11" key="1">
    <citation type="journal article" date="2014" name="Int. J. Syst. Evol. Microbiol.">
        <title>Complete genome sequence of Corynebacterium casei LMG S-19264T (=DSM 44701T), isolated from a smear-ripened cheese.</title>
        <authorList>
            <consortium name="US DOE Joint Genome Institute (JGI-PGF)"/>
            <person name="Walter F."/>
            <person name="Albersmeier A."/>
            <person name="Kalinowski J."/>
            <person name="Ruckert C."/>
        </authorList>
    </citation>
    <scope>NUCLEOTIDE SEQUENCE [LARGE SCALE GENOMIC DNA]</scope>
    <source>
        <strain evidence="8 11">JCM 4434</strain>
    </source>
</reference>
<dbReference type="InterPro" id="IPR036259">
    <property type="entry name" value="MFS_trans_sf"/>
</dbReference>
<evidence type="ECO:0000313" key="10">
    <source>
        <dbReference type="Proteomes" id="UP000037395"/>
    </source>
</evidence>
<dbReference type="PANTHER" id="PTHR23513:SF9">
    <property type="entry name" value="ENTEROBACTIN EXPORTER ENTS"/>
    <property type="match status" value="1"/>
</dbReference>
<comment type="subcellular location">
    <subcellularLocation>
        <location evidence="1">Cell inner membrane</location>
        <topology evidence="1">Multi-pass membrane protein</topology>
    </subcellularLocation>
</comment>
<evidence type="ECO:0000256" key="1">
    <source>
        <dbReference type="ARBA" id="ARBA00004429"/>
    </source>
</evidence>
<keyword evidence="6 7" id="KW-0472">Membrane</keyword>
<evidence type="ECO:0000256" key="5">
    <source>
        <dbReference type="ARBA" id="ARBA00022989"/>
    </source>
</evidence>
<accession>A0A1E7NET9</accession>
<feature type="transmembrane region" description="Helical" evidence="7">
    <location>
        <begin position="47"/>
        <end position="69"/>
    </location>
</feature>
<accession>A0A8H9LRH2</accession>
<evidence type="ECO:0000256" key="2">
    <source>
        <dbReference type="ARBA" id="ARBA00022448"/>
    </source>
</evidence>
<dbReference type="RefSeq" id="WP_063737754.1">
    <property type="nucleotide sequence ID" value="NZ_BMUB01000011.1"/>
</dbReference>
<evidence type="ECO:0000313" key="11">
    <source>
        <dbReference type="Proteomes" id="UP000610124"/>
    </source>
</evidence>
<keyword evidence="4 7" id="KW-0812">Transmembrane</keyword>
<dbReference type="AlphaFoldDB" id="A0A1E7NET9"/>
<sequence length="74" mass="7340">MTAIPLQIADLTGSPPAAGAVGAVELVPTVLFGLYGGVLADRADRRTVALATEVALTVLSTLLLANALIGTPAV</sequence>
<reference evidence="10" key="3">
    <citation type="submission" date="2016-08" db="EMBL/GenBank/DDBJ databases">
        <title>Sequencing, assembly and comparative genomics of S. aureofaciens ATCC 10762.</title>
        <authorList>
            <person name="Gradnigo J.S."/>
            <person name="Johnson N."/>
            <person name="Somerville G.A."/>
        </authorList>
    </citation>
    <scope>NUCLEOTIDE SEQUENCE [LARGE SCALE GENOMIC DNA]</scope>
    <source>
        <strain evidence="10">ATCC 10762 / DSM 40127 / CCM 3239 / JCM 4008 / LMG 5968 / NBRC 12843 / NCIMB 8234 / A-377</strain>
    </source>
</reference>
<dbReference type="GO" id="GO:0005886">
    <property type="term" value="C:plasma membrane"/>
    <property type="evidence" value="ECO:0007669"/>
    <property type="project" value="UniProtKB-SubCell"/>
</dbReference>
<name>A0A1E7NET9_KITAU</name>